<keyword evidence="2" id="KW-1185">Reference proteome</keyword>
<evidence type="ECO:0000313" key="2">
    <source>
        <dbReference type="Proteomes" id="UP001601303"/>
    </source>
</evidence>
<accession>A0ABW6M768</accession>
<organism evidence="1 2">
    <name type="scientific">Streptomyces hokutonensis</name>
    <dbReference type="NCBI Taxonomy" id="1306990"/>
    <lineage>
        <taxon>Bacteria</taxon>
        <taxon>Bacillati</taxon>
        <taxon>Actinomycetota</taxon>
        <taxon>Actinomycetes</taxon>
        <taxon>Kitasatosporales</taxon>
        <taxon>Streptomycetaceae</taxon>
        <taxon>Streptomyces</taxon>
    </lineage>
</organism>
<name>A0ABW6M768_9ACTN</name>
<dbReference type="RefSeq" id="WP_388109580.1">
    <property type="nucleotide sequence ID" value="NZ_JBIAHM010000009.1"/>
</dbReference>
<gene>
    <name evidence="1" type="ORF">ACFYNQ_25895</name>
</gene>
<dbReference type="EMBL" id="JBIAHM010000009">
    <property type="protein sequence ID" value="MFE9601984.1"/>
    <property type="molecule type" value="Genomic_DNA"/>
</dbReference>
<protein>
    <submittedName>
        <fullName evidence="1">Uncharacterized protein</fullName>
    </submittedName>
</protein>
<proteinExistence type="predicted"/>
<comment type="caution">
    <text evidence="1">The sequence shown here is derived from an EMBL/GenBank/DDBJ whole genome shotgun (WGS) entry which is preliminary data.</text>
</comment>
<reference evidence="1 2" key="1">
    <citation type="submission" date="2024-10" db="EMBL/GenBank/DDBJ databases">
        <title>The Natural Products Discovery Center: Release of the First 8490 Sequenced Strains for Exploring Actinobacteria Biosynthetic Diversity.</title>
        <authorList>
            <person name="Kalkreuter E."/>
            <person name="Kautsar S.A."/>
            <person name="Yang D."/>
            <person name="Bader C.D."/>
            <person name="Teijaro C.N."/>
            <person name="Fluegel L."/>
            <person name="Davis C.M."/>
            <person name="Simpson J.R."/>
            <person name="Lauterbach L."/>
            <person name="Steele A.D."/>
            <person name="Gui C."/>
            <person name="Meng S."/>
            <person name="Li G."/>
            <person name="Viehrig K."/>
            <person name="Ye F."/>
            <person name="Su P."/>
            <person name="Kiefer A.F."/>
            <person name="Nichols A."/>
            <person name="Cepeda A.J."/>
            <person name="Yan W."/>
            <person name="Fan B."/>
            <person name="Jiang Y."/>
            <person name="Adhikari A."/>
            <person name="Zheng C.-J."/>
            <person name="Schuster L."/>
            <person name="Cowan T.M."/>
            <person name="Smanski M.J."/>
            <person name="Chevrette M.G."/>
            <person name="De Carvalho L.P.S."/>
            <person name="Shen B."/>
        </authorList>
    </citation>
    <scope>NUCLEOTIDE SEQUENCE [LARGE SCALE GENOMIC DNA]</scope>
    <source>
        <strain evidence="1 2">NPDC006488</strain>
    </source>
</reference>
<dbReference type="Proteomes" id="UP001601303">
    <property type="component" value="Unassembled WGS sequence"/>
</dbReference>
<sequence>MGQITGEMREKYGHQADWIPPGIVVRIDEDEILDRLDQAADYWKKAESAPADLARGYMDMGRIICQAAPRDETEQQAQEWMVKAADAHTSVHAAACITKAHEIRQANPPAPRRVRYRPSPEQLAKAQAVAVLQADIVKAAIAKQARQAEEDRNYQDALAGRRQWTIGDQVRYQRENGS</sequence>
<evidence type="ECO:0000313" key="1">
    <source>
        <dbReference type="EMBL" id="MFE9601984.1"/>
    </source>
</evidence>